<dbReference type="PROSITE" id="PS50043">
    <property type="entry name" value="HTH_LUXR_2"/>
    <property type="match status" value="1"/>
</dbReference>
<dbReference type="GO" id="GO:0006355">
    <property type="term" value="P:regulation of DNA-templated transcription"/>
    <property type="evidence" value="ECO:0007669"/>
    <property type="project" value="InterPro"/>
</dbReference>
<protein>
    <submittedName>
        <fullName evidence="4">LuxR family transcriptional regulator</fullName>
    </submittedName>
</protein>
<dbReference type="Proteomes" id="UP000613840">
    <property type="component" value="Unassembled WGS sequence"/>
</dbReference>
<evidence type="ECO:0000313" key="4">
    <source>
        <dbReference type="EMBL" id="GGL77883.1"/>
    </source>
</evidence>
<dbReference type="GO" id="GO:0005737">
    <property type="term" value="C:cytoplasm"/>
    <property type="evidence" value="ECO:0007669"/>
    <property type="project" value="TreeGrafter"/>
</dbReference>
<dbReference type="Gene3D" id="1.10.10.10">
    <property type="entry name" value="Winged helix-like DNA-binding domain superfamily/Winged helix DNA-binding domain"/>
    <property type="match status" value="1"/>
</dbReference>
<dbReference type="InterPro" id="IPR027417">
    <property type="entry name" value="P-loop_NTPase"/>
</dbReference>
<dbReference type="InterPro" id="IPR019734">
    <property type="entry name" value="TPR_rpt"/>
</dbReference>
<dbReference type="SMART" id="SM00421">
    <property type="entry name" value="HTH_LUXR"/>
    <property type="match status" value="1"/>
</dbReference>
<dbReference type="Gene3D" id="1.25.40.10">
    <property type="entry name" value="Tetratricopeptide repeat domain"/>
    <property type="match status" value="1"/>
</dbReference>
<evidence type="ECO:0000256" key="2">
    <source>
        <dbReference type="ARBA" id="ARBA00022840"/>
    </source>
</evidence>
<organism evidence="4 5">
    <name type="scientific">Microlunatus endophyticus</name>
    <dbReference type="NCBI Taxonomy" id="1716077"/>
    <lineage>
        <taxon>Bacteria</taxon>
        <taxon>Bacillati</taxon>
        <taxon>Actinomycetota</taxon>
        <taxon>Actinomycetes</taxon>
        <taxon>Propionibacteriales</taxon>
        <taxon>Propionibacteriaceae</taxon>
        <taxon>Microlunatus</taxon>
    </lineage>
</organism>
<comment type="caution">
    <text evidence="4">The sequence shown here is derived from an EMBL/GenBank/DDBJ whole genome shotgun (WGS) entry which is preliminary data.</text>
</comment>
<dbReference type="SUPFAM" id="SSF48452">
    <property type="entry name" value="TPR-like"/>
    <property type="match status" value="1"/>
</dbReference>
<dbReference type="Pfam" id="PF00196">
    <property type="entry name" value="GerE"/>
    <property type="match status" value="1"/>
</dbReference>
<keyword evidence="5" id="KW-1185">Reference proteome</keyword>
<dbReference type="PANTHER" id="PTHR16305:SF35">
    <property type="entry name" value="TRANSCRIPTIONAL ACTIVATOR DOMAIN"/>
    <property type="match status" value="1"/>
</dbReference>
<dbReference type="SUPFAM" id="SSF52540">
    <property type="entry name" value="P-loop containing nucleoside triphosphate hydrolases"/>
    <property type="match status" value="1"/>
</dbReference>
<dbReference type="InterPro" id="IPR016032">
    <property type="entry name" value="Sig_transdc_resp-reg_C-effctor"/>
</dbReference>
<dbReference type="GO" id="GO:0004016">
    <property type="term" value="F:adenylate cyclase activity"/>
    <property type="evidence" value="ECO:0007669"/>
    <property type="project" value="TreeGrafter"/>
</dbReference>
<dbReference type="PANTHER" id="PTHR16305">
    <property type="entry name" value="TESTICULAR SOLUBLE ADENYLYL CYCLASE"/>
    <property type="match status" value="1"/>
</dbReference>
<dbReference type="CDD" id="cd06170">
    <property type="entry name" value="LuxR_C_like"/>
    <property type="match status" value="1"/>
</dbReference>
<dbReference type="InterPro" id="IPR011990">
    <property type="entry name" value="TPR-like_helical_dom_sf"/>
</dbReference>
<reference evidence="4" key="2">
    <citation type="submission" date="2020-09" db="EMBL/GenBank/DDBJ databases">
        <authorList>
            <person name="Sun Q."/>
            <person name="Zhou Y."/>
        </authorList>
    </citation>
    <scope>NUCLEOTIDE SEQUENCE</scope>
    <source>
        <strain evidence="4">CGMCC 4.7306</strain>
    </source>
</reference>
<dbReference type="Pfam" id="PF13191">
    <property type="entry name" value="AAA_16"/>
    <property type="match status" value="1"/>
</dbReference>
<proteinExistence type="predicted"/>
<dbReference type="PRINTS" id="PR00038">
    <property type="entry name" value="HTHLUXR"/>
</dbReference>
<keyword evidence="1" id="KW-0547">Nucleotide-binding</keyword>
<dbReference type="RefSeq" id="WP_188897183.1">
    <property type="nucleotide sequence ID" value="NZ_BMMZ01000013.1"/>
</dbReference>
<dbReference type="InterPro" id="IPR036388">
    <property type="entry name" value="WH-like_DNA-bd_sf"/>
</dbReference>
<accession>A0A917SHC1</accession>
<reference evidence="4" key="1">
    <citation type="journal article" date="2014" name="Int. J. Syst. Evol. Microbiol.">
        <title>Complete genome sequence of Corynebacterium casei LMG S-19264T (=DSM 44701T), isolated from a smear-ripened cheese.</title>
        <authorList>
            <consortium name="US DOE Joint Genome Institute (JGI-PGF)"/>
            <person name="Walter F."/>
            <person name="Albersmeier A."/>
            <person name="Kalinowski J."/>
            <person name="Ruckert C."/>
        </authorList>
    </citation>
    <scope>NUCLEOTIDE SEQUENCE</scope>
    <source>
        <strain evidence="4">CGMCC 4.7306</strain>
    </source>
</reference>
<keyword evidence="2" id="KW-0067">ATP-binding</keyword>
<dbReference type="SUPFAM" id="SSF46894">
    <property type="entry name" value="C-terminal effector domain of the bipartite response regulators"/>
    <property type="match status" value="1"/>
</dbReference>
<gene>
    <name evidence="4" type="ORF">GCM10011575_40220</name>
</gene>
<evidence type="ECO:0000259" key="3">
    <source>
        <dbReference type="PROSITE" id="PS50043"/>
    </source>
</evidence>
<name>A0A917SHC1_9ACTN</name>
<feature type="domain" description="HTH luxR-type" evidence="3">
    <location>
        <begin position="922"/>
        <end position="987"/>
    </location>
</feature>
<dbReference type="EMBL" id="BMMZ01000013">
    <property type="protein sequence ID" value="GGL77883.1"/>
    <property type="molecule type" value="Genomic_DNA"/>
</dbReference>
<dbReference type="AlphaFoldDB" id="A0A917SHC1"/>
<dbReference type="SMART" id="SM00028">
    <property type="entry name" value="TPR"/>
    <property type="match status" value="3"/>
</dbReference>
<dbReference type="GO" id="GO:0003677">
    <property type="term" value="F:DNA binding"/>
    <property type="evidence" value="ECO:0007669"/>
    <property type="project" value="InterPro"/>
</dbReference>
<dbReference type="GO" id="GO:0005524">
    <property type="term" value="F:ATP binding"/>
    <property type="evidence" value="ECO:0007669"/>
    <property type="project" value="UniProtKB-KW"/>
</dbReference>
<evidence type="ECO:0000313" key="5">
    <source>
        <dbReference type="Proteomes" id="UP000613840"/>
    </source>
</evidence>
<dbReference type="InterPro" id="IPR000792">
    <property type="entry name" value="Tscrpt_reg_LuxR_C"/>
</dbReference>
<dbReference type="InterPro" id="IPR041664">
    <property type="entry name" value="AAA_16"/>
</dbReference>
<sequence length="990" mass="106654">MPTELLSARSPTASTLVGRTAELERLTRALDLTGPGSAAGPSGALRHVLVAGDAGIGKTRLLTELGRLVGSSDRRLAIGHCLDFGDATLPYLPFTEIFGRLQAEAASEMSAIAHRHRAIRRLLPSERALPDDPDEPAEPTGHVGRTELFDAVARAFDRLAADGGLVVMIEDLHWSDPSSRDLLTYLLARRFEHPVCLVMSYRTDDLVRSHPLRAVLANWSRLDQLERIDLPRLSDGELQQMVLGLRPELQDGELDSVVRRADGNAFFAEELAAAADVRGTVPSDLAGLLLVRLDALTETAVQVVRVAAVAGRQVGHELLAAVAELPTDELDQAIRSAVEGQVLVGRSDGYAFRHALLAEAVYDDLLPGERVRFHARYVQALSRPGIGGTAAERARHARSAHDIATTIRASIEAGDEALRVGGPDDALRHYRNALRLAETNPIPGVDDQAAALVSLTIKAADAAETAGHLDQSIDLLRDRLSDGPAVAGAVRAALLQALAASLLYSDYDLDERTLLTEALDLVDPERDRELYCKILATRARSFMSRGRYSDAIEASRRATALARELGLHRTVAHQTILLARIKQRLGDPESSIQETERVLANAVADGDAGTEVRATDQLGTIRFEQGRLADALAAFERGAERATTIGRRWSPHGLDSAVMAAQTAFALGEWDRSLELSAGDEQVPDLSRANLDLGILAVRAGRGDPSGFALLPRLRRWWPYDAMTIINSVPAVELYAFTGGFDAALGLYDELVAATERAYGGTFIGQLRMSGVLLDVLTMAARASRDIAPLAARAEDAVAAATTAMDSFLTMRTPGPEAYAWLARVRAEELRFRSATGQAVEYADQVAAWRAAVQGFTEYPHLLESTRSRIRLAAVLRDGDHDDRQEAAELIADAAQVAARLGARPLEAELATLGVRGAAAPRPSDRNPLTAREREVLDLVAEGLSNREIGCRLVISTKTASVHVSNIMAKLGADSRTEAVAIARRQGLLG</sequence>
<evidence type="ECO:0000256" key="1">
    <source>
        <dbReference type="ARBA" id="ARBA00022741"/>
    </source>
</evidence>